<keyword evidence="6" id="KW-1185">Reference proteome</keyword>
<comment type="caution">
    <text evidence="5">The sequence shown here is derived from an EMBL/GenBank/DDBJ whole genome shotgun (WGS) entry which is preliminary data.</text>
</comment>
<dbReference type="EMBL" id="QGGT01000001">
    <property type="protein sequence ID" value="PWK37177.1"/>
    <property type="molecule type" value="Genomic_DNA"/>
</dbReference>
<dbReference type="RefSeq" id="WP_179593451.1">
    <property type="nucleotide sequence ID" value="NZ_CAJPUX010000001.1"/>
</dbReference>
<accession>A0A316EWT0</accession>
<evidence type="ECO:0000256" key="2">
    <source>
        <dbReference type="ARBA" id="ARBA00023145"/>
    </source>
</evidence>
<dbReference type="AlphaFoldDB" id="A0A316EWT0"/>
<evidence type="ECO:0000313" key="5">
    <source>
        <dbReference type="EMBL" id="PWK37177.1"/>
    </source>
</evidence>
<evidence type="ECO:0000256" key="1">
    <source>
        <dbReference type="ARBA" id="ARBA00022793"/>
    </source>
</evidence>
<dbReference type="GO" id="GO:0004609">
    <property type="term" value="F:phosphatidylserine decarboxylase activity"/>
    <property type="evidence" value="ECO:0007669"/>
    <property type="project" value="InterPro"/>
</dbReference>
<evidence type="ECO:0000313" key="6">
    <source>
        <dbReference type="Proteomes" id="UP000245754"/>
    </source>
</evidence>
<evidence type="ECO:0000256" key="4">
    <source>
        <dbReference type="ARBA" id="ARBA00023317"/>
    </source>
</evidence>
<evidence type="ECO:0000256" key="3">
    <source>
        <dbReference type="ARBA" id="ARBA00023239"/>
    </source>
</evidence>
<dbReference type="GO" id="GO:0008654">
    <property type="term" value="P:phospholipid biosynthetic process"/>
    <property type="evidence" value="ECO:0007669"/>
    <property type="project" value="InterPro"/>
</dbReference>
<organism evidence="5 6">
    <name type="scientific">Cupriavidus plantarum</name>
    <dbReference type="NCBI Taxonomy" id="942865"/>
    <lineage>
        <taxon>Bacteria</taxon>
        <taxon>Pseudomonadati</taxon>
        <taxon>Pseudomonadota</taxon>
        <taxon>Betaproteobacteria</taxon>
        <taxon>Burkholderiales</taxon>
        <taxon>Burkholderiaceae</taxon>
        <taxon>Cupriavidus</taxon>
    </lineage>
</organism>
<protein>
    <submittedName>
        <fullName evidence="5">Phosphatidylserine decarboxylase</fullName>
    </submittedName>
</protein>
<keyword evidence="2" id="KW-0865">Zymogen</keyword>
<dbReference type="InterPro" id="IPR003817">
    <property type="entry name" value="PS_Dcarbxylase"/>
</dbReference>
<reference evidence="5 6" key="1">
    <citation type="submission" date="2018-05" db="EMBL/GenBank/DDBJ databases">
        <title>Genomic Encyclopedia of Type Strains, Phase IV (KMG-V): Genome sequencing to study the core and pangenomes of soil and plant-associated prokaryotes.</title>
        <authorList>
            <person name="Whitman W."/>
        </authorList>
    </citation>
    <scope>NUCLEOTIDE SEQUENCE [LARGE SCALE GENOMIC DNA]</scope>
    <source>
        <strain evidence="5 6">SLV-132</strain>
    </source>
</reference>
<name>A0A316EWT0_9BURK</name>
<keyword evidence="4" id="KW-0670">Pyruvate</keyword>
<keyword evidence="1" id="KW-0210">Decarboxylase</keyword>
<dbReference type="Proteomes" id="UP000245754">
    <property type="component" value="Unassembled WGS sequence"/>
</dbReference>
<keyword evidence="3" id="KW-0456">Lyase</keyword>
<gene>
    <name evidence="5" type="ORF">C7419_1011059</name>
</gene>
<dbReference type="Pfam" id="PF02666">
    <property type="entry name" value="PS_Dcarbxylase"/>
    <property type="match status" value="1"/>
</dbReference>
<dbReference type="GeneID" id="98340309"/>
<proteinExistence type="predicted"/>
<sequence>MSIRVHGEDGWFCKMADEKIGLHEFVWEPSQPFGGFTSWNDFFTRRFRDGARPVADASDARVIVSACESTPYHLASDVKACDTLARAKSQALKG</sequence>